<dbReference type="EMBL" id="FNGO01000020">
    <property type="protein sequence ID" value="SDM17911.1"/>
    <property type="molecule type" value="Genomic_DNA"/>
</dbReference>
<evidence type="ECO:0000313" key="2">
    <source>
        <dbReference type="EMBL" id="SDM17911.1"/>
    </source>
</evidence>
<dbReference type="PANTHER" id="PTHR33408:SF2">
    <property type="entry name" value="TRANSPOSASE DDE DOMAIN-CONTAINING PROTEIN"/>
    <property type="match status" value="1"/>
</dbReference>
<proteinExistence type="predicted"/>
<evidence type="ECO:0000313" key="3">
    <source>
        <dbReference type="Proteomes" id="UP000199476"/>
    </source>
</evidence>
<evidence type="ECO:0000259" key="1">
    <source>
        <dbReference type="Pfam" id="PF13751"/>
    </source>
</evidence>
<dbReference type="Pfam" id="PF13751">
    <property type="entry name" value="DDE_Tnp_1_6"/>
    <property type="match status" value="1"/>
</dbReference>
<sequence length="137" mass="15990">NKGRKIKVFHFESCDDCDERENCTTAKKGRTITLRYNEAEALKALRRQKEEEDFEETYHKRYIVERKIAELFFRHGMRQARFFGKRKIEFQMMCKALAVNIKRLPKLLSSAPGVCLKKVKKVLGSGSNEKKATKSTV</sequence>
<dbReference type="AlphaFoldDB" id="A0A1G9R460"/>
<gene>
    <name evidence="2" type="ORF">SAMN04488692_1201</name>
</gene>
<dbReference type="PANTHER" id="PTHR33408">
    <property type="entry name" value="TRANSPOSASE"/>
    <property type="match status" value="1"/>
</dbReference>
<keyword evidence="3" id="KW-1185">Reference proteome</keyword>
<dbReference type="RefSeq" id="WP_200769746.1">
    <property type="nucleotide sequence ID" value="NZ_FNGO01000020.1"/>
</dbReference>
<organism evidence="2 3">
    <name type="scientific">Halarsenatibacter silvermanii</name>
    <dbReference type="NCBI Taxonomy" id="321763"/>
    <lineage>
        <taxon>Bacteria</taxon>
        <taxon>Bacillati</taxon>
        <taxon>Bacillota</taxon>
        <taxon>Clostridia</taxon>
        <taxon>Halanaerobiales</taxon>
        <taxon>Halarsenatibacteraceae</taxon>
        <taxon>Halarsenatibacter</taxon>
    </lineage>
</organism>
<protein>
    <submittedName>
        <fullName evidence="2">Transposase DDE domain-containing protein</fullName>
    </submittedName>
</protein>
<dbReference type="Proteomes" id="UP000199476">
    <property type="component" value="Unassembled WGS sequence"/>
</dbReference>
<name>A0A1G9R460_9FIRM</name>
<dbReference type="InterPro" id="IPR025668">
    <property type="entry name" value="Tnp_DDE_dom"/>
</dbReference>
<accession>A0A1G9R460</accession>
<feature type="non-terminal residue" evidence="2">
    <location>
        <position position="1"/>
    </location>
</feature>
<reference evidence="2 3" key="1">
    <citation type="submission" date="2016-10" db="EMBL/GenBank/DDBJ databases">
        <authorList>
            <person name="de Groot N.N."/>
        </authorList>
    </citation>
    <scope>NUCLEOTIDE SEQUENCE [LARGE SCALE GENOMIC DNA]</scope>
    <source>
        <strain evidence="2 3">SLAS-1</strain>
    </source>
</reference>
<feature type="domain" description="Transposase DDE" evidence="1">
    <location>
        <begin position="3"/>
        <end position="104"/>
    </location>
</feature>